<organism evidence="2 3">
    <name type="scientific">Agromyces albus</name>
    <dbReference type="NCBI Taxonomy" id="205332"/>
    <lineage>
        <taxon>Bacteria</taxon>
        <taxon>Bacillati</taxon>
        <taxon>Actinomycetota</taxon>
        <taxon>Actinomycetes</taxon>
        <taxon>Micrococcales</taxon>
        <taxon>Microbacteriaceae</taxon>
        <taxon>Agromyces</taxon>
    </lineage>
</organism>
<dbReference type="InterPro" id="IPR014729">
    <property type="entry name" value="Rossmann-like_a/b/a_fold"/>
</dbReference>
<sequence length="94" mass="9458">MPSDEQPHGRRPRLTPPIADVRRAVRSVLPDAAGLTAAAERSASAPREAPATSAPFVLVALSGGADSLALAAATAFEAPRAGLRAGAVIVDHGL</sequence>
<evidence type="ECO:0000313" key="3">
    <source>
        <dbReference type="Proteomes" id="UP000293865"/>
    </source>
</evidence>
<feature type="region of interest" description="Disordered" evidence="1">
    <location>
        <begin position="1"/>
        <end position="20"/>
    </location>
</feature>
<comment type="caution">
    <text evidence="2">The sequence shown here is derived from an EMBL/GenBank/DDBJ whole genome shotgun (WGS) entry which is preliminary data.</text>
</comment>
<dbReference type="AlphaFoldDB" id="A0A4Q2KSW5"/>
<dbReference type="Proteomes" id="UP000293865">
    <property type="component" value="Unassembled WGS sequence"/>
</dbReference>
<gene>
    <name evidence="2" type="ORF">ESP51_20355</name>
</gene>
<dbReference type="EMBL" id="SDPN01000096">
    <property type="protein sequence ID" value="RXZ66812.1"/>
    <property type="molecule type" value="Genomic_DNA"/>
</dbReference>
<evidence type="ECO:0000313" key="2">
    <source>
        <dbReference type="EMBL" id="RXZ66812.1"/>
    </source>
</evidence>
<feature type="non-terminal residue" evidence="2">
    <location>
        <position position="94"/>
    </location>
</feature>
<proteinExistence type="predicted"/>
<reference evidence="2 3" key="1">
    <citation type="submission" date="2019-01" db="EMBL/GenBank/DDBJ databases">
        <title>Agromyces.</title>
        <authorList>
            <person name="Li J."/>
        </authorList>
    </citation>
    <scope>NUCLEOTIDE SEQUENCE [LARGE SCALE GENOMIC DNA]</scope>
    <source>
        <strain evidence="2 3">DSM 15934</strain>
    </source>
</reference>
<evidence type="ECO:0000256" key="1">
    <source>
        <dbReference type="SAM" id="MobiDB-lite"/>
    </source>
</evidence>
<name>A0A4Q2KSW5_9MICO</name>
<protein>
    <submittedName>
        <fullName evidence="2">tRNA(Ile)-lysidine synthetase</fullName>
    </submittedName>
</protein>
<keyword evidence="3" id="KW-1185">Reference proteome</keyword>
<dbReference type="SUPFAM" id="SSF52402">
    <property type="entry name" value="Adenine nucleotide alpha hydrolases-like"/>
    <property type="match status" value="1"/>
</dbReference>
<accession>A0A4Q2KSW5</accession>
<dbReference type="Gene3D" id="3.40.50.620">
    <property type="entry name" value="HUPs"/>
    <property type="match status" value="1"/>
</dbReference>